<evidence type="ECO:0000313" key="8">
    <source>
        <dbReference type="EMBL" id="CAD7272147.1"/>
    </source>
</evidence>
<sequence length="1254" mass="142497">MFPSSSSDSNGVSTGSDVSTRWKGIFVSSLRKVLHQVHQSLSANEDALHHVEGLILKLLDILCAKPSPPHSIADVEERVQKSFPNPIDRQDAIDRGKKKSSIVFPVDKIHTLLQKEVLQYKIDYNVSVYIAAVLEYIAADILKLAGKYVKNIRHTEITCEDITVAMCADKVLMDLFDQDGAVGGTMNIPEERTLDLASTYDEVVKDLIAREKQYRRELHMIIKVFRQIISVHPSKSDLDLIFSNILDIEEVTLNFLSSLEDSAEMNEENNFLAVGSCFLEFAEVEEFAVYEKYAKGVLSSEARDKLNELLSDGVFSRALRSAGHGFKEAVKYVLPKLLLSPIYHCLEYLDYIRTLHRVSDSEDDRESLDEAGSLLKPLEIELERVIGMNDLPPRGVKKFGDAVLYYSHRRTSRQDTLKKLSDLQKAIDGWESKDAGQSCNEFILEGVLKKLGTRKQVTERYVILFDGLMILCKQNFKRTSVTGSSAEYRLKEKFYLRKVEIIDREDTEELRHVFEIAPRFQPPTILIAGSEKEKSCWMAALIRLNTRSMLERILDTLLLDEEKQHPLTLPPVDKYRFAEEDSAKNIIETTNGKSGVPIIKGATLSKLVERLTYHLYADPNFAKVFLTTYRSFCTPHQLLDFLVERFDIPEYPFTSSSDATPGLANELSGIDREKAKRFRNEYMKPVQFRVLNVIRQWVDRHFYDFRRDETLLVKLHAFLDRIRGKSMRKWLDSIHKIINRRLEPVEEQREITYAQDKVKPAIEHHLPCSDEDYQSMTLVLLQLHPIELARQITLLEFELYRAVQPSELVGSLWTKKDKHVTSPNLLKMIHHTDNVTRWMQKCIVETENMEERVAVVCRILEIMIVLQELNNFNGVLEVISAIDSASVHRLQFTFQNVPLNRLRALDEARDLSRDHLRKYVEKLRSVNPPCVPFFGMYLTNILYIEGGNPDMLVSDGAEIINFSKRRKVAEITGEIQQFQNQPYCLSVESRIRNFLVNLKPFGDKNDREISDLLYNKSLEIEPRSVDKPPKYVRRWPTLPLKSPGIKPRHCTKNAPYPLSLGDRIFSSSRSLIGGDSVDEVETHTAHSPLTPPSPSSSTPSTPTPDSAVFAMVQIGGNVGQIGCGPPPPLPPRSARKQRDVERRDGSPPPLPPRRISAPLDSNKPNCSMRSNTTPVYNGMPPTPTSGITKAPMPLPDHHNPPEAFVYPPLPTHRSHYPSGAVGPELPPKTYRQSHKADAPHGGGLHSPSYHGAKR</sequence>
<dbReference type="Gene3D" id="1.20.870.10">
    <property type="entry name" value="Son of sevenless (SoS) protein Chain: S domain 1"/>
    <property type="match status" value="1"/>
</dbReference>
<feature type="domain" description="PH" evidence="4">
    <location>
        <begin position="441"/>
        <end position="546"/>
    </location>
</feature>
<dbReference type="CDD" id="cd22914">
    <property type="entry name" value="HFD_SOS1_rpt1"/>
    <property type="match status" value="1"/>
</dbReference>
<dbReference type="Gene3D" id="2.30.29.30">
    <property type="entry name" value="Pleckstrin-homology domain (PH domain)/Phosphotyrosine-binding domain (PTB)"/>
    <property type="match status" value="1"/>
</dbReference>
<dbReference type="InterPro" id="IPR036964">
    <property type="entry name" value="RASGEF_cat_dom_sf"/>
</dbReference>
<dbReference type="InterPro" id="IPR001849">
    <property type="entry name" value="PH_domain"/>
</dbReference>
<feature type="domain" description="N-terminal Ras-GEF" evidence="7">
    <location>
        <begin position="595"/>
        <end position="742"/>
    </location>
</feature>
<dbReference type="PROSITE" id="PS50003">
    <property type="entry name" value="PH_DOMAIN"/>
    <property type="match status" value="1"/>
</dbReference>
<evidence type="ECO:0000259" key="4">
    <source>
        <dbReference type="PROSITE" id="PS50003"/>
    </source>
</evidence>
<dbReference type="SMART" id="SM00229">
    <property type="entry name" value="RasGEFN"/>
    <property type="match status" value="1"/>
</dbReference>
<dbReference type="GO" id="GO:0005085">
    <property type="term" value="F:guanyl-nucleotide exchange factor activity"/>
    <property type="evidence" value="ECO:0007669"/>
    <property type="project" value="UniProtKB-KW"/>
</dbReference>
<evidence type="ECO:0000313" key="9">
    <source>
        <dbReference type="Proteomes" id="UP000678499"/>
    </source>
</evidence>
<dbReference type="SUPFAM" id="SSF48065">
    <property type="entry name" value="DBL homology domain (DH-domain)"/>
    <property type="match status" value="1"/>
</dbReference>
<feature type="region of interest" description="Disordered" evidence="3">
    <location>
        <begin position="1079"/>
        <end position="1254"/>
    </location>
</feature>
<dbReference type="EMBL" id="OA882043">
    <property type="protein sequence ID" value="CAD7272147.1"/>
    <property type="molecule type" value="Genomic_DNA"/>
</dbReference>
<dbReference type="InterPro" id="IPR008937">
    <property type="entry name" value="Ras-like_GEF"/>
</dbReference>
<dbReference type="Gene3D" id="1.10.840.10">
    <property type="entry name" value="Ras guanine-nucleotide exchange factors catalytic domain"/>
    <property type="match status" value="1"/>
</dbReference>
<dbReference type="PANTHER" id="PTHR23113:SF363">
    <property type="entry name" value="PROTEIN SON OF SEVENLESS"/>
    <property type="match status" value="1"/>
</dbReference>
<dbReference type="Gene3D" id="1.20.900.10">
    <property type="entry name" value="Dbl homology (DH) domain"/>
    <property type="match status" value="1"/>
</dbReference>
<feature type="domain" description="Ras-GEF" evidence="5">
    <location>
        <begin position="784"/>
        <end position="1023"/>
    </location>
</feature>
<dbReference type="InterPro" id="IPR035899">
    <property type="entry name" value="DBL_dom_sf"/>
</dbReference>
<dbReference type="SMART" id="SM00233">
    <property type="entry name" value="PH"/>
    <property type="match status" value="1"/>
</dbReference>
<dbReference type="SMART" id="SM00414">
    <property type="entry name" value="H2A"/>
    <property type="match status" value="1"/>
</dbReference>
<keyword evidence="9" id="KW-1185">Reference proteome</keyword>
<dbReference type="SMART" id="SM00147">
    <property type="entry name" value="RasGEF"/>
    <property type="match status" value="1"/>
</dbReference>
<dbReference type="PROSITE" id="PS00720">
    <property type="entry name" value="RASGEF"/>
    <property type="match status" value="1"/>
</dbReference>
<gene>
    <name evidence="8" type="ORF">NMOB1V02_LOCUS95</name>
</gene>
<dbReference type="CDD" id="cd01261">
    <property type="entry name" value="PH_SOS"/>
    <property type="match status" value="1"/>
</dbReference>
<dbReference type="Proteomes" id="UP000678499">
    <property type="component" value="Unassembled WGS sequence"/>
</dbReference>
<dbReference type="GO" id="GO:0000786">
    <property type="term" value="C:nucleosome"/>
    <property type="evidence" value="ECO:0007669"/>
    <property type="project" value="InterPro"/>
</dbReference>
<dbReference type="GO" id="GO:0003677">
    <property type="term" value="F:DNA binding"/>
    <property type="evidence" value="ECO:0007669"/>
    <property type="project" value="InterPro"/>
</dbReference>
<dbReference type="Pfam" id="PF00618">
    <property type="entry name" value="RasGEF_N"/>
    <property type="match status" value="1"/>
</dbReference>
<organism evidence="8">
    <name type="scientific">Notodromas monacha</name>
    <dbReference type="NCBI Taxonomy" id="399045"/>
    <lineage>
        <taxon>Eukaryota</taxon>
        <taxon>Metazoa</taxon>
        <taxon>Ecdysozoa</taxon>
        <taxon>Arthropoda</taxon>
        <taxon>Crustacea</taxon>
        <taxon>Oligostraca</taxon>
        <taxon>Ostracoda</taxon>
        <taxon>Podocopa</taxon>
        <taxon>Podocopida</taxon>
        <taxon>Cypridocopina</taxon>
        <taxon>Cypridoidea</taxon>
        <taxon>Cyprididae</taxon>
        <taxon>Notodromas</taxon>
    </lineage>
</organism>
<dbReference type="GO" id="GO:0030527">
    <property type="term" value="F:structural constituent of chromatin"/>
    <property type="evidence" value="ECO:0007669"/>
    <property type="project" value="InterPro"/>
</dbReference>
<dbReference type="Pfam" id="PF00169">
    <property type="entry name" value="PH"/>
    <property type="match status" value="1"/>
</dbReference>
<dbReference type="Gene3D" id="1.10.20.10">
    <property type="entry name" value="Histone, subunit A"/>
    <property type="match status" value="1"/>
</dbReference>
<dbReference type="GO" id="GO:0046982">
    <property type="term" value="F:protein heterodimerization activity"/>
    <property type="evidence" value="ECO:0007669"/>
    <property type="project" value="InterPro"/>
</dbReference>
<dbReference type="SUPFAM" id="SSF50729">
    <property type="entry name" value="PH domain-like"/>
    <property type="match status" value="1"/>
</dbReference>
<dbReference type="OrthoDB" id="546434at2759"/>
<feature type="compositionally biased region" description="Basic and acidic residues" evidence="3">
    <location>
        <begin position="1136"/>
        <end position="1145"/>
    </location>
</feature>
<dbReference type="CDD" id="cd00155">
    <property type="entry name" value="RasGEF"/>
    <property type="match status" value="1"/>
</dbReference>
<evidence type="ECO:0000256" key="3">
    <source>
        <dbReference type="SAM" id="MobiDB-lite"/>
    </source>
</evidence>
<dbReference type="InterPro" id="IPR000219">
    <property type="entry name" value="DH_dom"/>
</dbReference>
<dbReference type="Gene3D" id="6.10.250.3060">
    <property type="match status" value="1"/>
</dbReference>
<protein>
    <submittedName>
        <fullName evidence="8">Uncharacterized protein</fullName>
    </submittedName>
</protein>
<feature type="compositionally biased region" description="Low complexity" evidence="3">
    <location>
        <begin position="1095"/>
        <end position="1106"/>
    </location>
</feature>
<dbReference type="InterPro" id="IPR002119">
    <property type="entry name" value="Histone_H2A"/>
</dbReference>
<dbReference type="PANTHER" id="PTHR23113">
    <property type="entry name" value="GUANINE NUCLEOTIDE EXCHANGE FACTOR"/>
    <property type="match status" value="1"/>
</dbReference>
<dbReference type="PROSITE" id="PS50009">
    <property type="entry name" value="RASGEF_CAT"/>
    <property type="match status" value="1"/>
</dbReference>
<accession>A0A7R9BD38</accession>
<keyword evidence="1 2" id="KW-0344">Guanine-nucleotide releasing factor</keyword>
<dbReference type="InterPro" id="IPR019804">
    <property type="entry name" value="Ras_G-nucl-exch_fac_CS"/>
</dbReference>
<dbReference type="InterPro" id="IPR009072">
    <property type="entry name" value="Histone-fold"/>
</dbReference>
<dbReference type="InterPro" id="IPR011993">
    <property type="entry name" value="PH-like_dom_sf"/>
</dbReference>
<dbReference type="Pfam" id="PF00621">
    <property type="entry name" value="RhoGEF"/>
    <property type="match status" value="1"/>
</dbReference>
<dbReference type="PRINTS" id="PR00620">
    <property type="entry name" value="HISTONEH2A"/>
</dbReference>
<evidence type="ECO:0000256" key="1">
    <source>
        <dbReference type="ARBA" id="ARBA00022658"/>
    </source>
</evidence>
<dbReference type="PROSITE" id="PS50010">
    <property type="entry name" value="DH_2"/>
    <property type="match status" value="1"/>
</dbReference>
<dbReference type="GO" id="GO:0005886">
    <property type="term" value="C:plasma membrane"/>
    <property type="evidence" value="ECO:0007669"/>
    <property type="project" value="TreeGrafter"/>
</dbReference>
<proteinExistence type="predicted"/>
<evidence type="ECO:0000259" key="6">
    <source>
        <dbReference type="PROSITE" id="PS50010"/>
    </source>
</evidence>
<name>A0A7R9BD38_9CRUS</name>
<feature type="compositionally biased region" description="Polar residues" evidence="3">
    <location>
        <begin position="1162"/>
        <end position="1175"/>
    </location>
</feature>
<dbReference type="PROSITE" id="PS50212">
    <property type="entry name" value="RASGEF_NTER"/>
    <property type="match status" value="1"/>
</dbReference>
<dbReference type="AlphaFoldDB" id="A0A7R9BD38"/>
<evidence type="ECO:0000259" key="5">
    <source>
        <dbReference type="PROSITE" id="PS50009"/>
    </source>
</evidence>
<evidence type="ECO:0000256" key="2">
    <source>
        <dbReference type="PROSITE-ProRule" id="PRU00168"/>
    </source>
</evidence>
<dbReference type="InterPro" id="IPR023578">
    <property type="entry name" value="Ras_GEF_dom_sf"/>
</dbReference>
<dbReference type="SUPFAM" id="SSF48366">
    <property type="entry name" value="Ras GEF"/>
    <property type="match status" value="1"/>
</dbReference>
<dbReference type="CDD" id="cd06224">
    <property type="entry name" value="REM"/>
    <property type="match status" value="1"/>
</dbReference>
<dbReference type="InterPro" id="IPR001895">
    <property type="entry name" value="RASGEF_cat_dom"/>
</dbReference>
<dbReference type="SUPFAM" id="SSF47113">
    <property type="entry name" value="Histone-fold"/>
    <property type="match status" value="1"/>
</dbReference>
<evidence type="ECO:0000259" key="7">
    <source>
        <dbReference type="PROSITE" id="PS50212"/>
    </source>
</evidence>
<reference evidence="8" key="1">
    <citation type="submission" date="2020-11" db="EMBL/GenBank/DDBJ databases">
        <authorList>
            <person name="Tran Van P."/>
        </authorList>
    </citation>
    <scope>NUCLEOTIDE SEQUENCE</scope>
</reference>
<feature type="domain" description="DH" evidence="6">
    <location>
        <begin position="199"/>
        <end position="385"/>
    </location>
</feature>
<dbReference type="SMART" id="SM00325">
    <property type="entry name" value="RhoGEF"/>
    <property type="match status" value="1"/>
</dbReference>
<dbReference type="GO" id="GO:0007265">
    <property type="term" value="P:Ras protein signal transduction"/>
    <property type="evidence" value="ECO:0007669"/>
    <property type="project" value="TreeGrafter"/>
</dbReference>
<dbReference type="InterPro" id="IPR000651">
    <property type="entry name" value="Ras-like_Gua-exchang_fac_N"/>
</dbReference>
<dbReference type="CDD" id="cd22915">
    <property type="entry name" value="HFD_SOS1_rpt2"/>
    <property type="match status" value="1"/>
</dbReference>
<dbReference type="EMBL" id="CAJPEX010000006">
    <property type="protein sequence ID" value="CAG0912299.1"/>
    <property type="molecule type" value="Genomic_DNA"/>
</dbReference>
<dbReference type="Pfam" id="PF00617">
    <property type="entry name" value="RasGEF"/>
    <property type="match status" value="1"/>
</dbReference>